<sequence>MAEQFLPKLISIIEDPNYVVMWNDGSDKFYLLKNKVHYGNVDEARVFFQGFRDKYLDIYNTTVQDFKFFGKEKEMSEILDEVRI</sequence>
<name>A0A0F9AN63_9ZZZZ</name>
<dbReference type="AlphaFoldDB" id="A0A0F9AN63"/>
<organism evidence="1">
    <name type="scientific">marine sediment metagenome</name>
    <dbReference type="NCBI Taxonomy" id="412755"/>
    <lineage>
        <taxon>unclassified sequences</taxon>
        <taxon>metagenomes</taxon>
        <taxon>ecological metagenomes</taxon>
    </lineage>
</organism>
<accession>A0A0F9AN63</accession>
<reference evidence="1" key="1">
    <citation type="journal article" date="2015" name="Nature">
        <title>Complex archaea that bridge the gap between prokaryotes and eukaryotes.</title>
        <authorList>
            <person name="Spang A."/>
            <person name="Saw J.H."/>
            <person name="Jorgensen S.L."/>
            <person name="Zaremba-Niedzwiedzka K."/>
            <person name="Martijn J."/>
            <person name="Lind A.E."/>
            <person name="van Eijk R."/>
            <person name="Schleper C."/>
            <person name="Guy L."/>
            <person name="Ettema T.J."/>
        </authorList>
    </citation>
    <scope>NUCLEOTIDE SEQUENCE</scope>
</reference>
<evidence type="ECO:0000313" key="1">
    <source>
        <dbReference type="EMBL" id="KKL10805.1"/>
    </source>
</evidence>
<comment type="caution">
    <text evidence="1">The sequence shown here is derived from an EMBL/GenBank/DDBJ whole genome shotgun (WGS) entry which is preliminary data.</text>
</comment>
<protein>
    <submittedName>
        <fullName evidence="1">Uncharacterized protein</fullName>
    </submittedName>
</protein>
<gene>
    <name evidence="1" type="ORF">LCGC14_2552140</name>
</gene>
<dbReference type="EMBL" id="LAZR01041912">
    <property type="protein sequence ID" value="KKL10805.1"/>
    <property type="molecule type" value="Genomic_DNA"/>
</dbReference>
<proteinExistence type="predicted"/>